<name>A0ABR9HHA3_9ACTN</name>
<dbReference type="PANTHER" id="PTHR38567">
    <property type="entry name" value="DUF4291 DOMAIN-CONTAINING PROTEIN"/>
    <property type="match status" value="1"/>
</dbReference>
<evidence type="ECO:0000256" key="1">
    <source>
        <dbReference type="SAM" id="MobiDB-lite"/>
    </source>
</evidence>
<proteinExistence type="predicted"/>
<dbReference type="EMBL" id="JADBDY010000001">
    <property type="protein sequence ID" value="MBE1458408.1"/>
    <property type="molecule type" value="Genomic_DNA"/>
</dbReference>
<feature type="region of interest" description="Disordered" evidence="1">
    <location>
        <begin position="182"/>
        <end position="243"/>
    </location>
</feature>
<feature type="compositionally biased region" description="Basic residues" evidence="1">
    <location>
        <begin position="230"/>
        <end position="243"/>
    </location>
</feature>
<evidence type="ECO:0000313" key="2">
    <source>
        <dbReference type="EMBL" id="MBE1458408.1"/>
    </source>
</evidence>
<dbReference type="Pfam" id="PF14124">
    <property type="entry name" value="DUF4291"/>
    <property type="match status" value="1"/>
</dbReference>
<protein>
    <recommendedName>
        <fullName evidence="4">DUF4291 domain-containing protein</fullName>
    </recommendedName>
</protein>
<organism evidence="2 3">
    <name type="scientific">Nocardiopsis terrae</name>
    <dbReference type="NCBI Taxonomy" id="372655"/>
    <lineage>
        <taxon>Bacteria</taxon>
        <taxon>Bacillati</taxon>
        <taxon>Actinomycetota</taxon>
        <taxon>Actinomycetes</taxon>
        <taxon>Streptosporangiales</taxon>
        <taxon>Nocardiopsidaceae</taxon>
        <taxon>Nocardiopsis</taxon>
    </lineage>
</organism>
<accession>A0ABR9HHA3</accession>
<keyword evidence="3" id="KW-1185">Reference proteome</keyword>
<gene>
    <name evidence="2" type="ORF">H4W79_002622</name>
</gene>
<evidence type="ECO:0008006" key="4">
    <source>
        <dbReference type="Google" id="ProtNLM"/>
    </source>
</evidence>
<evidence type="ECO:0000313" key="3">
    <source>
        <dbReference type="Proteomes" id="UP000598217"/>
    </source>
</evidence>
<reference evidence="2 3" key="1">
    <citation type="submission" date="2020-10" db="EMBL/GenBank/DDBJ databases">
        <title>Sequencing the genomes of 1000 actinobacteria strains.</title>
        <authorList>
            <person name="Klenk H.-P."/>
        </authorList>
    </citation>
    <scope>NUCLEOTIDE SEQUENCE [LARGE SCALE GENOMIC DNA]</scope>
    <source>
        <strain evidence="2 3">DSM 45157</strain>
    </source>
</reference>
<dbReference type="Proteomes" id="UP000598217">
    <property type="component" value="Unassembled WGS sequence"/>
</dbReference>
<sequence length="243" mass="27604">MSIPPFQIRARYTDTTVTVYQAYSPAIGVPAARDGRFPPSWKRERMTWVKPSFRWMMYRCGWGLKENQETVLAVEVDRAGFEWALRNSALSHYERGVHADREAWKRELREAPARVQWDPERDLRLNPLGHRSLQLGLSGEASRRYADEWTVAITDVTPLAHEVHGLVRKGDLDAASELLPREHPYPVAEGTIAHLRPDPGSARTDRPGRGLPPAPGPSVRSANRPVPHGRGCRHGCTPRRFRR</sequence>
<comment type="caution">
    <text evidence="2">The sequence shown here is derived from an EMBL/GenBank/DDBJ whole genome shotgun (WGS) entry which is preliminary data.</text>
</comment>
<dbReference type="InterPro" id="IPR025633">
    <property type="entry name" value="DUF4291"/>
</dbReference>
<dbReference type="PANTHER" id="PTHR38567:SF1">
    <property type="entry name" value="DUF4291 DOMAIN-CONTAINING PROTEIN"/>
    <property type="match status" value="1"/>
</dbReference>